<evidence type="ECO:0000256" key="1">
    <source>
        <dbReference type="SAM" id="Phobius"/>
    </source>
</evidence>
<feature type="transmembrane region" description="Helical" evidence="1">
    <location>
        <begin position="73"/>
        <end position="93"/>
    </location>
</feature>
<keyword evidence="1" id="KW-0812">Transmembrane</keyword>
<evidence type="ECO:0008006" key="4">
    <source>
        <dbReference type="Google" id="ProtNLM"/>
    </source>
</evidence>
<feature type="transmembrane region" description="Helical" evidence="1">
    <location>
        <begin position="105"/>
        <end position="125"/>
    </location>
</feature>
<keyword evidence="1" id="KW-0472">Membrane</keyword>
<dbReference type="AlphaFoldDB" id="A0A9X1VK73"/>
<dbReference type="Proteomes" id="UP001139193">
    <property type="component" value="Unassembled WGS sequence"/>
</dbReference>
<keyword evidence="1" id="KW-1133">Transmembrane helix</keyword>
<keyword evidence="3" id="KW-1185">Reference proteome</keyword>
<protein>
    <recommendedName>
        <fullName evidence="4">Iron reductase</fullName>
    </recommendedName>
</protein>
<feature type="transmembrane region" description="Helical" evidence="1">
    <location>
        <begin position="222"/>
        <end position="242"/>
    </location>
</feature>
<feature type="transmembrane region" description="Helical" evidence="1">
    <location>
        <begin position="7"/>
        <end position="24"/>
    </location>
</feature>
<evidence type="ECO:0000313" key="2">
    <source>
        <dbReference type="EMBL" id="MCI1189723.1"/>
    </source>
</evidence>
<organism evidence="2 3">
    <name type="scientific">Hymenobacter cyanobacteriorum</name>
    <dbReference type="NCBI Taxonomy" id="2926463"/>
    <lineage>
        <taxon>Bacteria</taxon>
        <taxon>Pseudomonadati</taxon>
        <taxon>Bacteroidota</taxon>
        <taxon>Cytophagia</taxon>
        <taxon>Cytophagales</taxon>
        <taxon>Hymenobacteraceae</taxon>
        <taxon>Hymenobacter</taxon>
    </lineage>
</organism>
<sequence length="253" mass="28120">MKNERALMIALLVLQLVLWLGFLFHRAPRFAGSLTGGVLGLSAALLLLVPPLLYSAVKRIEVVKQLVTKRVSLGTLLTWHVYTGILGAILAILHTGHRFESTLGIWLVALMMLTVFSGFVGRYFLGYSSMELREKQDLLTRLATEYNHLVGALARRPNAEVAYAAAHELAAHAFNSFVGTAPAQADVAGPLSVRALRLAESIADLEYAIETHEVLKKRTARWLYAHTATSVAFYLLLVFHIWSSVYFGLRWFN</sequence>
<proteinExistence type="predicted"/>
<comment type="caution">
    <text evidence="2">The sequence shown here is derived from an EMBL/GenBank/DDBJ whole genome shotgun (WGS) entry which is preliminary data.</text>
</comment>
<accession>A0A9X1VK73</accession>
<reference evidence="2" key="1">
    <citation type="submission" date="2022-03" db="EMBL/GenBank/DDBJ databases">
        <title>Bacterial whole genome sequence for Hymenobacter sp. DH14.</title>
        <authorList>
            <person name="Le V."/>
        </authorList>
    </citation>
    <scope>NUCLEOTIDE SEQUENCE</scope>
    <source>
        <strain evidence="2">DH14</strain>
    </source>
</reference>
<gene>
    <name evidence="2" type="ORF">MON38_20055</name>
</gene>
<name>A0A9X1VK73_9BACT</name>
<dbReference type="EMBL" id="JALBGC010000006">
    <property type="protein sequence ID" value="MCI1189723.1"/>
    <property type="molecule type" value="Genomic_DNA"/>
</dbReference>
<feature type="transmembrane region" description="Helical" evidence="1">
    <location>
        <begin position="30"/>
        <end position="53"/>
    </location>
</feature>
<dbReference type="RefSeq" id="WP_241937937.1">
    <property type="nucleotide sequence ID" value="NZ_JALBGC010000006.1"/>
</dbReference>
<evidence type="ECO:0000313" key="3">
    <source>
        <dbReference type="Proteomes" id="UP001139193"/>
    </source>
</evidence>